<dbReference type="InterPro" id="IPR004843">
    <property type="entry name" value="Calcineurin-like_PHP"/>
</dbReference>
<feature type="domain" description="Calcineurin-like phosphoesterase" evidence="2">
    <location>
        <begin position="807"/>
        <end position="1004"/>
    </location>
</feature>
<dbReference type="Gene3D" id="3.60.21.10">
    <property type="match status" value="1"/>
</dbReference>
<comment type="similarity">
    <text evidence="1">Belongs to the TolB family.</text>
</comment>
<dbReference type="SUPFAM" id="SSF82171">
    <property type="entry name" value="DPP6 N-terminal domain-like"/>
    <property type="match status" value="1"/>
</dbReference>
<dbReference type="SUPFAM" id="SSF56300">
    <property type="entry name" value="Metallo-dependent phosphatases"/>
    <property type="match status" value="1"/>
</dbReference>
<evidence type="ECO:0000313" key="4">
    <source>
        <dbReference type="Proteomes" id="UP000065807"/>
    </source>
</evidence>
<dbReference type="GO" id="GO:0016787">
    <property type="term" value="F:hydrolase activity"/>
    <property type="evidence" value="ECO:0007669"/>
    <property type="project" value="InterPro"/>
</dbReference>
<dbReference type="Proteomes" id="UP000065807">
    <property type="component" value="Chromosome"/>
</dbReference>
<dbReference type="Pfam" id="PF00149">
    <property type="entry name" value="Metallophos"/>
    <property type="match status" value="1"/>
</dbReference>
<dbReference type="STRING" id="1555112.LIP_0925"/>
<dbReference type="Pfam" id="PF07676">
    <property type="entry name" value="PD40"/>
    <property type="match status" value="5"/>
</dbReference>
<reference evidence="4" key="1">
    <citation type="submission" date="2015-07" db="EMBL/GenBank/DDBJ databases">
        <title>Complete genome sequence and phylogenetic analysis of Limnochorda pilosa.</title>
        <authorList>
            <person name="Watanabe M."/>
            <person name="Kojima H."/>
            <person name="Fukui M."/>
        </authorList>
    </citation>
    <scope>NUCLEOTIDE SEQUENCE [LARGE SCALE GENOMIC DNA]</scope>
    <source>
        <strain evidence="4">HC45</strain>
    </source>
</reference>
<dbReference type="PANTHER" id="PTHR36842:SF1">
    <property type="entry name" value="PROTEIN TOLB"/>
    <property type="match status" value="1"/>
</dbReference>
<protein>
    <recommendedName>
        <fullName evidence="2">Calcineurin-like phosphoesterase domain-containing protein</fullName>
    </recommendedName>
</protein>
<dbReference type="PANTHER" id="PTHR36842">
    <property type="entry name" value="PROTEIN TOLB HOMOLOG"/>
    <property type="match status" value="1"/>
</dbReference>
<sequence length="1047" mass="113251">MMTGGPARPDVDAPWLSGPITRFLWLLLLTAVASCLAPTPAGATAPSDVARSVSVAEIRENDENGVPLLVGQIVTLSGVAVIDTGSWHNAANYFALVSHGDTEASRAGVLVYLPGSIQPPVRRGQMVRVTGELGIKGYSTDFGSTVIMPRGPEEILPLADPPPSSDLTATLRILEAEPPRIPTDAMYDEVERYEGTPVTIAGRLSRYDNETTTRGFWVDGSRDGEIEDGRGAMNVKFYDYAGIEIGAFGNGDYVRVTGILVQGDEAPPYTDFYYLRPTRQEDLVRVPEKSLPREEEPPAPETMSFQNGPVQRVASYGLYRLTSLTSGTDFPFLGTFHPAWHPDGSMIALSLSKEQNRRTTQEPAHASLFLMRFTDRAEILPLTFDATEKQEPAWSPDGRRLVYAGASSLDEPGGNWDLFVLEGLNGAGGRIRPEAARRLTETKANERSPVWAPDGRHIAFRSDAGGNWDLCVMDTATGQITQVTSHPGADAFPTWSPNGTHLSFQSDRSRGRWTIWTVPVRYGADGSISGVGEARMLVPAGPEGASYVEPAWSPSGDQIAFVSNAGGDWDIWVAPVVWSDAEPWAAEPLPVRMPGPSAEKHPAWDPTGDRVAFVSDQGGSWNLWAASLPGALSSPEAAGSGGEELPRAETAGQPMLPAAYPPPEAFELPSLLSSLRRDGGMKLLWPRLASPAVITGGDRLTVLVAIPDGGSPDGWQGRFVCSRGGEEGGQASKTLTPVGAVELSASGNGWAPAATGAGTGIWEITFAAPVGVPGGLYDLTLAHSSGATSCEPHAVQVLADRAPDSFTFALVTDIHLHDRRSRGADPRNPLNAQVTEILGEIEQLKPDFVLMLGDFAQSTADTYHRDYPLFRELVLQHLSVPLYGVMGNHDGQLVGRVNGFAWWVDRIGPLYFSFDYGNWHFVGVNSYDHPASRSASGTVGRQQLLWLGEDLARASAAGRQIAVFMHHNPFDDRWVFFMDDSRRDVVRLLERYGAKAVFVGHRHSDQLDESEITRYVTTRTAQAASPELCGYGVVRVEDGWMQLHPGQ</sequence>
<evidence type="ECO:0000313" key="3">
    <source>
        <dbReference type="EMBL" id="BAS26782.1"/>
    </source>
</evidence>
<dbReference type="InterPro" id="IPR011042">
    <property type="entry name" value="6-blade_b-propeller_TolB-like"/>
</dbReference>
<evidence type="ECO:0000256" key="1">
    <source>
        <dbReference type="ARBA" id="ARBA00009820"/>
    </source>
</evidence>
<name>A0A0K2SID9_LIMPI</name>
<organism evidence="3 4">
    <name type="scientific">Limnochorda pilosa</name>
    <dbReference type="NCBI Taxonomy" id="1555112"/>
    <lineage>
        <taxon>Bacteria</taxon>
        <taxon>Bacillati</taxon>
        <taxon>Bacillota</taxon>
        <taxon>Limnochordia</taxon>
        <taxon>Limnochordales</taxon>
        <taxon>Limnochordaceae</taxon>
        <taxon>Limnochorda</taxon>
    </lineage>
</organism>
<dbReference type="AlphaFoldDB" id="A0A0K2SID9"/>
<dbReference type="Gene3D" id="2.120.10.30">
    <property type="entry name" value="TolB, C-terminal domain"/>
    <property type="match status" value="3"/>
</dbReference>
<dbReference type="KEGG" id="lpil:LIP_0925"/>
<evidence type="ECO:0000259" key="2">
    <source>
        <dbReference type="Pfam" id="PF00149"/>
    </source>
</evidence>
<gene>
    <name evidence="3" type="ORF">LIP_0925</name>
</gene>
<dbReference type="InterPro" id="IPR029052">
    <property type="entry name" value="Metallo-depent_PP-like"/>
</dbReference>
<dbReference type="InterPro" id="IPR011659">
    <property type="entry name" value="WD40"/>
</dbReference>
<dbReference type="EMBL" id="AP014924">
    <property type="protein sequence ID" value="BAS26782.1"/>
    <property type="molecule type" value="Genomic_DNA"/>
</dbReference>
<proteinExistence type="inferred from homology"/>
<keyword evidence="4" id="KW-1185">Reference proteome</keyword>
<accession>A0A0K2SID9</accession>
<reference evidence="4" key="2">
    <citation type="journal article" date="2016" name="Int. J. Syst. Evol. Microbiol.">
        <title>Complete genome sequence and cell structure of Limnochorda pilosa, a Gram-negative spore-former within the phylum Firmicutes.</title>
        <authorList>
            <person name="Watanabe M."/>
            <person name="Kojima H."/>
            <person name="Fukui M."/>
        </authorList>
    </citation>
    <scope>NUCLEOTIDE SEQUENCE [LARGE SCALE GENOMIC DNA]</scope>
    <source>
        <strain evidence="4">HC45</strain>
    </source>
</reference>